<feature type="chain" id="PRO_5047414898" description="Cytochrome c domain-containing protein" evidence="1">
    <location>
        <begin position="24"/>
        <end position="184"/>
    </location>
</feature>
<proteinExistence type="predicted"/>
<reference evidence="2 3" key="1">
    <citation type="submission" date="2023-07" db="EMBL/GenBank/DDBJ databases">
        <title>Sorghum-associated microbial communities from plants grown in Nebraska, USA.</title>
        <authorList>
            <person name="Schachtman D."/>
        </authorList>
    </citation>
    <scope>NUCLEOTIDE SEQUENCE [LARGE SCALE GENOMIC DNA]</scope>
    <source>
        <strain evidence="2 3">BE107</strain>
    </source>
</reference>
<dbReference type="RefSeq" id="WP_310089720.1">
    <property type="nucleotide sequence ID" value="NZ_JAVDTT010000001.1"/>
</dbReference>
<dbReference type="Proteomes" id="UP001254759">
    <property type="component" value="Unassembled WGS sequence"/>
</dbReference>
<organism evidence="2 3">
    <name type="scientific">Pseudoxanthomonas sacheonensis</name>
    <dbReference type="NCBI Taxonomy" id="443615"/>
    <lineage>
        <taxon>Bacteria</taxon>
        <taxon>Pseudomonadati</taxon>
        <taxon>Pseudomonadota</taxon>
        <taxon>Gammaproteobacteria</taxon>
        <taxon>Lysobacterales</taxon>
        <taxon>Lysobacteraceae</taxon>
        <taxon>Pseudoxanthomonas</taxon>
    </lineage>
</organism>
<name>A0ABU1RMB0_9GAMM</name>
<comment type="caution">
    <text evidence="2">The sequence shown here is derived from an EMBL/GenBank/DDBJ whole genome shotgun (WGS) entry which is preliminary data.</text>
</comment>
<evidence type="ECO:0000256" key="1">
    <source>
        <dbReference type="SAM" id="SignalP"/>
    </source>
</evidence>
<sequence length="184" mass="20158">MGRNTVWIGLLGALMLGALSVTAKSSDASPPVWTSLEGMHADYVRAFVESDGFGKARITPMMRLMHSGRLTLDDKPLHVGDVQLIGIAKHDPPVVYASGFMAFQHADTDESFLPMRASRSVDGQERLILRTLEKEQEVVARTDASGLKAYGAIRATTACLECHRSKREGDLLGAFVYRLEPARE</sequence>
<accession>A0ABU1RMB0</accession>
<feature type="signal peptide" evidence="1">
    <location>
        <begin position="1"/>
        <end position="23"/>
    </location>
</feature>
<evidence type="ECO:0000313" key="2">
    <source>
        <dbReference type="EMBL" id="MDR6839913.1"/>
    </source>
</evidence>
<evidence type="ECO:0000313" key="3">
    <source>
        <dbReference type="Proteomes" id="UP001254759"/>
    </source>
</evidence>
<keyword evidence="3" id="KW-1185">Reference proteome</keyword>
<evidence type="ECO:0008006" key="4">
    <source>
        <dbReference type="Google" id="ProtNLM"/>
    </source>
</evidence>
<dbReference type="EMBL" id="JAVDTT010000001">
    <property type="protein sequence ID" value="MDR6839913.1"/>
    <property type="molecule type" value="Genomic_DNA"/>
</dbReference>
<protein>
    <recommendedName>
        <fullName evidence="4">Cytochrome c domain-containing protein</fullName>
    </recommendedName>
</protein>
<gene>
    <name evidence="2" type="ORF">J2W94_000177</name>
</gene>
<keyword evidence="1" id="KW-0732">Signal</keyword>